<evidence type="ECO:0000256" key="2">
    <source>
        <dbReference type="ARBA" id="ARBA00022801"/>
    </source>
</evidence>
<feature type="domain" description="Beta-xylosidase C-terminal Concanavalin A-like" evidence="5">
    <location>
        <begin position="323"/>
        <end position="520"/>
    </location>
</feature>
<dbReference type="InterPro" id="IPR041542">
    <property type="entry name" value="GH43_C2"/>
</dbReference>
<protein>
    <submittedName>
        <fullName evidence="6">Glycoside hydrolase family 43 protein</fullName>
    </submittedName>
</protein>
<dbReference type="RefSeq" id="WP_048717197.1">
    <property type="nucleotide sequence ID" value="NZ_JBBMFN010000055.1"/>
</dbReference>
<dbReference type="Gene3D" id="2.115.10.20">
    <property type="entry name" value="Glycosyl hydrolase domain, family 43"/>
    <property type="match status" value="1"/>
</dbReference>
<dbReference type="InterPro" id="IPR013320">
    <property type="entry name" value="ConA-like_dom_sf"/>
</dbReference>
<dbReference type="SUPFAM" id="SSF75005">
    <property type="entry name" value="Arabinanase/levansucrase/invertase"/>
    <property type="match status" value="1"/>
</dbReference>
<dbReference type="Gene3D" id="2.60.120.200">
    <property type="match status" value="1"/>
</dbReference>
<dbReference type="InterPro" id="IPR023296">
    <property type="entry name" value="Glyco_hydro_beta-prop_sf"/>
</dbReference>
<dbReference type="Pfam" id="PF04616">
    <property type="entry name" value="Glyco_hydro_43"/>
    <property type="match status" value="1"/>
</dbReference>
<gene>
    <name evidence="6" type="ORF">WMO63_18045</name>
</gene>
<evidence type="ECO:0000256" key="4">
    <source>
        <dbReference type="RuleBase" id="RU361187"/>
    </source>
</evidence>
<keyword evidence="3 4" id="KW-0326">Glycosidase</keyword>
<dbReference type="SUPFAM" id="SSF49899">
    <property type="entry name" value="Concanavalin A-like lectins/glucanases"/>
    <property type="match status" value="1"/>
</dbReference>
<dbReference type="Proteomes" id="UP001465426">
    <property type="component" value="Unassembled WGS sequence"/>
</dbReference>
<evidence type="ECO:0000313" key="6">
    <source>
        <dbReference type="EMBL" id="MEQ2467560.1"/>
    </source>
</evidence>
<dbReference type="PANTHER" id="PTHR42812:SF12">
    <property type="entry name" value="BETA-XYLOSIDASE-RELATED"/>
    <property type="match status" value="1"/>
</dbReference>
<dbReference type="GO" id="GO:0016787">
    <property type="term" value="F:hydrolase activity"/>
    <property type="evidence" value="ECO:0007669"/>
    <property type="project" value="UniProtKB-KW"/>
</dbReference>
<comment type="caution">
    <text evidence="6">The sequence shown here is derived from an EMBL/GenBank/DDBJ whole genome shotgun (WGS) entry which is preliminary data.</text>
</comment>
<dbReference type="CDD" id="cd09000">
    <property type="entry name" value="GH43_SXA-like"/>
    <property type="match status" value="1"/>
</dbReference>
<dbReference type="Pfam" id="PF17851">
    <property type="entry name" value="GH43_C2"/>
    <property type="match status" value="1"/>
</dbReference>
<keyword evidence="2 4" id="KW-0378">Hydrolase</keyword>
<reference evidence="6 7" key="1">
    <citation type="submission" date="2024-03" db="EMBL/GenBank/DDBJ databases">
        <title>Human intestinal bacterial collection.</title>
        <authorList>
            <person name="Pauvert C."/>
            <person name="Hitch T.C.A."/>
            <person name="Clavel T."/>
        </authorList>
    </citation>
    <scope>NUCLEOTIDE SEQUENCE [LARGE SCALE GENOMIC DNA]</scope>
    <source>
        <strain evidence="6 7">CLA-SR-H024</strain>
    </source>
</reference>
<evidence type="ECO:0000313" key="7">
    <source>
        <dbReference type="Proteomes" id="UP001465426"/>
    </source>
</evidence>
<name>A0ABV1F2G5_9BACI</name>
<evidence type="ECO:0000259" key="5">
    <source>
        <dbReference type="Pfam" id="PF17851"/>
    </source>
</evidence>
<dbReference type="InterPro" id="IPR051795">
    <property type="entry name" value="Glycosyl_Hydrlase_43"/>
</dbReference>
<dbReference type="PANTHER" id="PTHR42812">
    <property type="entry name" value="BETA-XYLOSIDASE"/>
    <property type="match status" value="1"/>
</dbReference>
<organism evidence="6 7">
    <name type="scientific">Niallia hominis</name>
    <dbReference type="NCBI Taxonomy" id="3133173"/>
    <lineage>
        <taxon>Bacteria</taxon>
        <taxon>Bacillati</taxon>
        <taxon>Bacillota</taxon>
        <taxon>Bacilli</taxon>
        <taxon>Bacillales</taxon>
        <taxon>Bacillaceae</taxon>
        <taxon>Niallia</taxon>
    </lineage>
</organism>
<dbReference type="EMBL" id="JBBMFN010000055">
    <property type="protein sequence ID" value="MEQ2467560.1"/>
    <property type="molecule type" value="Genomic_DNA"/>
</dbReference>
<dbReference type="InterPro" id="IPR006710">
    <property type="entry name" value="Glyco_hydro_43"/>
</dbReference>
<evidence type="ECO:0000256" key="1">
    <source>
        <dbReference type="ARBA" id="ARBA00009865"/>
    </source>
</evidence>
<evidence type="ECO:0000256" key="3">
    <source>
        <dbReference type="ARBA" id="ARBA00023295"/>
    </source>
</evidence>
<sequence>MSKIINPVLPGYHPDPSILRVEDDYYLAVSTFEWFPGVQIYHSKDMINWRLLTYPLTRESQLNMIGNVNSGGVWAPCLSYSDGLFYLIYTDVKSRVGAFKDTHNYLVTAENVEGPWSEPVYLNSSGFDPSLFHDEDGRKWLLNMIWDFRKGTNSFAGIALQEYSVEEKRLVGPIHNIFKGSEIGLTEAPHLYKRNGFYYLVTAEGGTWYTHAATVARSTSLFGPYEIDPTNPILTSNEDDKNQLQKAGHGSLVETQNGEWYMAHLCGRPVVDKKCTLGRETAIQKCYWTEDDWLRVVGGPNPSTIVEAPHLKPHPFEKESNYDDFQGHSLKKYWNSLRRIFSEEWLSLTERPGYLTLKGGESMSSLHHQSLLARRLETFTAEVETAVDYTPENFQQMAGLIFYYDTDDYVYLRITTHETLGKCIGIIESKHGVYDELLDQDISLKSIGEIKLKAKVNHQWLQFAYAEGDSEWKDIGSKIDISYLSDDDADYIRFTGTFVGVCTQDLSGQKKPSYFPYFKYDEL</sequence>
<keyword evidence="7" id="KW-1185">Reference proteome</keyword>
<accession>A0ABV1F2G5</accession>
<comment type="similarity">
    <text evidence="1 4">Belongs to the glycosyl hydrolase 43 family.</text>
</comment>
<proteinExistence type="inferred from homology"/>